<evidence type="ECO:0000256" key="8">
    <source>
        <dbReference type="RuleBase" id="RU363032"/>
    </source>
</evidence>
<dbReference type="PANTHER" id="PTHR30614:SF35">
    <property type="entry name" value="ABC TRANSPORTER PERMEASE PROTEIN"/>
    <property type="match status" value="1"/>
</dbReference>
<evidence type="ECO:0000256" key="1">
    <source>
        <dbReference type="ARBA" id="ARBA00004429"/>
    </source>
</evidence>
<keyword evidence="7 8" id="KW-0472">Membrane</keyword>
<feature type="transmembrane region" description="Helical" evidence="8">
    <location>
        <begin position="190"/>
        <end position="209"/>
    </location>
</feature>
<dbReference type="PANTHER" id="PTHR30614">
    <property type="entry name" value="MEMBRANE COMPONENT OF AMINO ACID ABC TRANSPORTER"/>
    <property type="match status" value="1"/>
</dbReference>
<keyword evidence="5 8" id="KW-0812">Transmembrane</keyword>
<gene>
    <name evidence="10" type="ORF">MPL3356_260047</name>
</gene>
<dbReference type="InterPro" id="IPR035906">
    <property type="entry name" value="MetI-like_sf"/>
</dbReference>
<accession>A0A090DNZ0</accession>
<keyword evidence="4" id="KW-1003">Cell membrane</keyword>
<dbReference type="InterPro" id="IPR010065">
    <property type="entry name" value="AA_ABC_transptr_permease_3TM"/>
</dbReference>
<evidence type="ECO:0000256" key="2">
    <source>
        <dbReference type="ARBA" id="ARBA00010072"/>
    </source>
</evidence>
<dbReference type="AlphaFoldDB" id="A0A090DNZ0"/>
<feature type="transmembrane region" description="Helical" evidence="8">
    <location>
        <begin position="20"/>
        <end position="45"/>
    </location>
</feature>
<comment type="subcellular location">
    <subcellularLocation>
        <location evidence="1">Cell inner membrane</location>
        <topology evidence="1">Multi-pass membrane protein</topology>
    </subcellularLocation>
    <subcellularLocation>
        <location evidence="8">Cell membrane</location>
        <topology evidence="8">Multi-pass membrane protein</topology>
    </subcellularLocation>
</comment>
<comment type="similarity">
    <text evidence="2">Belongs to the binding-protein-dependent transport system permease family. HisMQ subfamily.</text>
</comment>
<protein>
    <submittedName>
        <fullName evidence="10">Polar amino acid ABC transporter inner membrane subunit</fullName>
    </submittedName>
</protein>
<dbReference type="Proteomes" id="UP000045285">
    <property type="component" value="Unassembled WGS sequence"/>
</dbReference>
<evidence type="ECO:0000259" key="9">
    <source>
        <dbReference type="PROSITE" id="PS50928"/>
    </source>
</evidence>
<dbReference type="InterPro" id="IPR000515">
    <property type="entry name" value="MetI-like"/>
</dbReference>
<dbReference type="GO" id="GO:0006865">
    <property type="term" value="P:amino acid transport"/>
    <property type="evidence" value="ECO:0007669"/>
    <property type="project" value="TreeGrafter"/>
</dbReference>
<keyword evidence="6 8" id="KW-1133">Transmembrane helix</keyword>
<evidence type="ECO:0000256" key="6">
    <source>
        <dbReference type="ARBA" id="ARBA00022989"/>
    </source>
</evidence>
<dbReference type="GO" id="GO:0043190">
    <property type="term" value="C:ATP-binding cassette (ABC) transporter complex"/>
    <property type="evidence" value="ECO:0007669"/>
    <property type="project" value="InterPro"/>
</dbReference>
<evidence type="ECO:0000256" key="3">
    <source>
        <dbReference type="ARBA" id="ARBA00022448"/>
    </source>
</evidence>
<evidence type="ECO:0000256" key="7">
    <source>
        <dbReference type="ARBA" id="ARBA00023136"/>
    </source>
</evidence>
<feature type="domain" description="ABC transmembrane type-1" evidence="9">
    <location>
        <begin position="21"/>
        <end position="209"/>
    </location>
</feature>
<dbReference type="PROSITE" id="PS50928">
    <property type="entry name" value="ABC_TM1"/>
    <property type="match status" value="1"/>
</dbReference>
<dbReference type="NCBIfam" id="TIGR01726">
    <property type="entry name" value="HEQRo_perm_3TM"/>
    <property type="match status" value="1"/>
</dbReference>
<dbReference type="GO" id="GO:0022857">
    <property type="term" value="F:transmembrane transporter activity"/>
    <property type="evidence" value="ECO:0007669"/>
    <property type="project" value="InterPro"/>
</dbReference>
<feature type="transmembrane region" description="Helical" evidence="8">
    <location>
        <begin position="66"/>
        <end position="84"/>
    </location>
</feature>
<evidence type="ECO:0000256" key="5">
    <source>
        <dbReference type="ARBA" id="ARBA00022692"/>
    </source>
</evidence>
<proteinExistence type="inferred from homology"/>
<dbReference type="InterPro" id="IPR043429">
    <property type="entry name" value="ArtM/GltK/GlnP/TcyL/YhdX-like"/>
</dbReference>
<evidence type="ECO:0000256" key="4">
    <source>
        <dbReference type="ARBA" id="ARBA00022475"/>
    </source>
</evidence>
<dbReference type="Pfam" id="PF00528">
    <property type="entry name" value="BPD_transp_1"/>
    <property type="match status" value="1"/>
</dbReference>
<dbReference type="STRING" id="69974.MPLDJ20_230159"/>
<sequence>MGYSLDFGWLAGAVGAIARGAATTILLIAVTTLAGIFLSILGAAGKRNGPKPLQLAIGWYVEVMRNTPFLVQLFFIFFGLPTLGIRLDPILAAMLAMTLNMAAYTIEIVGAGLDAVPRGQTEAALALGLRPRQVFVKIVLPQALKVIYPALTSQIVIMMLESAVVSQIAVRELTYEADMLQARTFRAFETYFVVTMVYLGLSMGLRRLLVASGRRALGAGVS</sequence>
<evidence type="ECO:0000313" key="10">
    <source>
        <dbReference type="EMBL" id="CDX18152.1"/>
    </source>
</evidence>
<organism evidence="10 11">
    <name type="scientific">Mesorhizobium plurifarium</name>
    <dbReference type="NCBI Taxonomy" id="69974"/>
    <lineage>
        <taxon>Bacteria</taxon>
        <taxon>Pseudomonadati</taxon>
        <taxon>Pseudomonadota</taxon>
        <taxon>Alphaproteobacteria</taxon>
        <taxon>Hyphomicrobiales</taxon>
        <taxon>Phyllobacteriaceae</taxon>
        <taxon>Mesorhizobium</taxon>
    </lineage>
</organism>
<keyword evidence="3 8" id="KW-0813">Transport</keyword>
<dbReference type="Gene3D" id="1.10.3720.10">
    <property type="entry name" value="MetI-like"/>
    <property type="match status" value="1"/>
</dbReference>
<dbReference type="EMBL" id="CCMZ01000019">
    <property type="protein sequence ID" value="CDX18152.1"/>
    <property type="molecule type" value="Genomic_DNA"/>
</dbReference>
<keyword evidence="11" id="KW-1185">Reference proteome</keyword>
<dbReference type="SUPFAM" id="SSF161098">
    <property type="entry name" value="MetI-like"/>
    <property type="match status" value="1"/>
</dbReference>
<reference evidence="11" key="1">
    <citation type="submission" date="2014-08" db="EMBL/GenBank/DDBJ databases">
        <authorList>
            <person name="Moulin L."/>
        </authorList>
    </citation>
    <scope>NUCLEOTIDE SEQUENCE [LARGE SCALE GENOMIC DNA]</scope>
</reference>
<dbReference type="CDD" id="cd06261">
    <property type="entry name" value="TM_PBP2"/>
    <property type="match status" value="1"/>
</dbReference>
<evidence type="ECO:0000313" key="11">
    <source>
        <dbReference type="Proteomes" id="UP000045285"/>
    </source>
</evidence>
<name>A0A090DNZ0_MESPL</name>
<feature type="transmembrane region" description="Helical" evidence="8">
    <location>
        <begin position="90"/>
        <end position="113"/>
    </location>
</feature>